<feature type="transmembrane region" description="Helical" evidence="3">
    <location>
        <begin position="45"/>
        <end position="65"/>
    </location>
</feature>
<evidence type="ECO:0000256" key="1">
    <source>
        <dbReference type="ARBA" id="ARBA00035112"/>
    </source>
</evidence>
<evidence type="ECO:0000313" key="5">
    <source>
        <dbReference type="Proteomes" id="UP000315783"/>
    </source>
</evidence>
<feature type="region of interest" description="Disordered" evidence="2">
    <location>
        <begin position="110"/>
        <end position="275"/>
    </location>
</feature>
<reference evidence="4 5" key="1">
    <citation type="journal article" date="2019" name="Appl. Microbiol. Biotechnol.">
        <title>Genome sequence of Isaria javanica and comparative genome analysis insights into family S53 peptidase evolution in fungal entomopathogens.</title>
        <authorList>
            <person name="Lin R."/>
            <person name="Zhang X."/>
            <person name="Xin B."/>
            <person name="Zou M."/>
            <person name="Gao Y."/>
            <person name="Qin F."/>
            <person name="Hu Q."/>
            <person name="Xie B."/>
            <person name="Cheng X."/>
        </authorList>
    </citation>
    <scope>NUCLEOTIDE SEQUENCE [LARGE SCALE GENOMIC DNA]</scope>
    <source>
        <strain evidence="4 5">IJ1G</strain>
    </source>
</reference>
<organism evidence="4 5">
    <name type="scientific">Cordyceps javanica</name>
    <dbReference type="NCBI Taxonomy" id="43265"/>
    <lineage>
        <taxon>Eukaryota</taxon>
        <taxon>Fungi</taxon>
        <taxon>Dikarya</taxon>
        <taxon>Ascomycota</taxon>
        <taxon>Pezizomycotina</taxon>
        <taxon>Sordariomycetes</taxon>
        <taxon>Hypocreomycetidae</taxon>
        <taxon>Hypocreales</taxon>
        <taxon>Cordycipitaceae</taxon>
        <taxon>Cordyceps</taxon>
    </lineage>
</organism>
<comment type="similarity">
    <text evidence="1">Belongs to the ustYa family.</text>
</comment>
<dbReference type="Proteomes" id="UP000315783">
    <property type="component" value="Unassembled WGS sequence"/>
</dbReference>
<gene>
    <name evidence="4" type="ORF">IF1G_07774</name>
</gene>
<evidence type="ECO:0000256" key="3">
    <source>
        <dbReference type="SAM" id="Phobius"/>
    </source>
</evidence>
<feature type="compositionally biased region" description="Basic residues" evidence="2">
    <location>
        <begin position="209"/>
        <end position="233"/>
    </location>
</feature>
<dbReference type="Pfam" id="PF11807">
    <property type="entry name" value="UstYa"/>
    <property type="match status" value="1"/>
</dbReference>
<sequence length="275" mass="30259">MDRESPDPESLLLGEEEEELSEKQLLQPPPPALKRTRRDRRQIQTWLHGAALVFYLALAIVLYTWSVRLRATQKSACACEAMADLCQSIRPAAPAQEAVEYEQVTITHNLEDSESKYRGEPSPEIDAAWDEQQPPRLGRGAAGGQRELGAAERRRRRPPGDARRLPHAALRQPRAQGAVPGALPEPEPARAGPGARRALPGPAAAGAHVPRRRRPAHVPLARRRARALARVPHHPPVPPLGPHRRLVPRPERAVARGAGPAPPDPRRVVPRRARG</sequence>
<dbReference type="AlphaFoldDB" id="A0A545UUR2"/>
<feature type="compositionally biased region" description="Low complexity" evidence="2">
    <location>
        <begin position="134"/>
        <end position="148"/>
    </location>
</feature>
<protein>
    <submittedName>
        <fullName evidence="4">Uncharacterized protein</fullName>
    </submittedName>
</protein>
<name>A0A545UUR2_9HYPO</name>
<feature type="compositionally biased region" description="Basic and acidic residues" evidence="2">
    <location>
        <begin position="110"/>
        <end position="121"/>
    </location>
</feature>
<feature type="region of interest" description="Disordered" evidence="2">
    <location>
        <begin position="1"/>
        <end position="37"/>
    </location>
</feature>
<dbReference type="GO" id="GO:0043386">
    <property type="term" value="P:mycotoxin biosynthetic process"/>
    <property type="evidence" value="ECO:0007669"/>
    <property type="project" value="InterPro"/>
</dbReference>
<evidence type="ECO:0000256" key="2">
    <source>
        <dbReference type="SAM" id="MobiDB-lite"/>
    </source>
</evidence>
<comment type="caution">
    <text evidence="4">The sequence shown here is derived from an EMBL/GenBank/DDBJ whole genome shotgun (WGS) entry which is preliminary data.</text>
</comment>
<feature type="compositionally biased region" description="Low complexity" evidence="2">
    <location>
        <begin position="180"/>
        <end position="208"/>
    </location>
</feature>
<keyword evidence="5" id="KW-1185">Reference proteome</keyword>
<evidence type="ECO:0000313" key="4">
    <source>
        <dbReference type="EMBL" id="TQV93196.1"/>
    </source>
</evidence>
<keyword evidence="3" id="KW-0472">Membrane</keyword>
<accession>A0A545UUR2</accession>
<proteinExistence type="inferred from homology"/>
<dbReference type="InterPro" id="IPR021765">
    <property type="entry name" value="UstYa-like"/>
</dbReference>
<keyword evidence="3" id="KW-1133">Transmembrane helix</keyword>
<keyword evidence="3" id="KW-0812">Transmembrane</keyword>
<dbReference type="EMBL" id="SPUK01000012">
    <property type="protein sequence ID" value="TQV93196.1"/>
    <property type="molecule type" value="Genomic_DNA"/>
</dbReference>
<dbReference type="STRING" id="43265.A0A545UUR2"/>